<proteinExistence type="predicted"/>
<name>A0A0H2RLV0_9AGAM</name>
<dbReference type="PANTHER" id="PTHR14187:SF5">
    <property type="entry name" value="HEAT SHOCK 70 KDA PROTEIN 12A"/>
    <property type="match status" value="1"/>
</dbReference>
<dbReference type="CDD" id="cd10170">
    <property type="entry name" value="ASKHA_NBD_HSP70"/>
    <property type="match status" value="1"/>
</dbReference>
<dbReference type="STRING" id="27342.A0A0H2RLV0"/>
<accession>A0A0H2RLV0</accession>
<reference evidence="1 2" key="1">
    <citation type="submission" date="2015-04" db="EMBL/GenBank/DDBJ databases">
        <title>Complete genome sequence of Schizopora paradoxa KUC8140, a cosmopolitan wood degrader in East Asia.</title>
        <authorList>
            <consortium name="DOE Joint Genome Institute"/>
            <person name="Min B."/>
            <person name="Park H."/>
            <person name="Jang Y."/>
            <person name="Kim J.-J."/>
            <person name="Kim K.H."/>
            <person name="Pangilinan J."/>
            <person name="Lipzen A."/>
            <person name="Riley R."/>
            <person name="Grigoriev I.V."/>
            <person name="Spatafora J.W."/>
            <person name="Choi I.-G."/>
        </authorList>
    </citation>
    <scope>NUCLEOTIDE SEQUENCE [LARGE SCALE GENOMIC DNA]</scope>
    <source>
        <strain evidence="1 2">KUC8140</strain>
    </source>
</reference>
<evidence type="ECO:0000313" key="2">
    <source>
        <dbReference type="Proteomes" id="UP000053477"/>
    </source>
</evidence>
<gene>
    <name evidence="1" type="ORF">SCHPADRAFT_412360</name>
</gene>
<dbReference type="InParanoid" id="A0A0H2RLV0"/>
<dbReference type="Proteomes" id="UP000053477">
    <property type="component" value="Unassembled WGS sequence"/>
</dbReference>
<dbReference type="SUPFAM" id="SSF53067">
    <property type="entry name" value="Actin-like ATPase domain"/>
    <property type="match status" value="2"/>
</dbReference>
<protein>
    <recommendedName>
        <fullName evidence="3">Actin-like ATPase domain-containing protein</fullName>
    </recommendedName>
</protein>
<dbReference type="OrthoDB" id="2963168at2759"/>
<dbReference type="PANTHER" id="PTHR14187">
    <property type="entry name" value="ALPHA KINASE/ELONGATION FACTOR 2 KINASE"/>
    <property type="match status" value="1"/>
</dbReference>
<dbReference type="InterPro" id="IPR043129">
    <property type="entry name" value="ATPase_NBD"/>
</dbReference>
<sequence>MPANPAKKYRGSTRRLIISFDVGTTFSGVSYCFLEPGEEPKIFSVTRFPGQENVAGAPKVPSILYYDKEGNMRAAGAEVNSAENIERADEEEWIKIEWFKLRMRPKSMPTKLRSSTLPPLPPGKNLLQVFGDYMSYLMKCTSAFIRDTHPNIPAQSFEQLRSKAEFIIAHPNGWEGAQQARLRKAAILGGLVPDTAAGKSRVSFVSEGEASLHYCIGEGLVGDEKKGFLIADLGGGTLDFSAYEVTGVSPLRVQEMAAAKCELEGSSFVTLRAKGFLQKKLEKSKYGTGEHINLIATRFDETAKRTFRSSEELCLIQFGSVADADPNAGIRRGSLRLTGTEVKDLFEPSISATINAVRAQKAEAKKPITALYLVGGFSASPYLISTLKQRLQADGLQVSIPDSQTAKAVADGAISYYLDGHVSSRVARVTYGAPAGVPYNAFDPEHLRRTDFHRHLPSGRVVVNGGFEVVLQRGTTVDEEKEFRRPFFDETTSWETLNNLTLDVIAYSGPGKPPKWIDETDPNLFKKVFKVQADTSTLQHVLQYQRAPDGTMYWRYDFALVIKFGSPELKAQLVWNENGVERRLDIF</sequence>
<organism evidence="1 2">
    <name type="scientific">Schizopora paradoxa</name>
    <dbReference type="NCBI Taxonomy" id="27342"/>
    <lineage>
        <taxon>Eukaryota</taxon>
        <taxon>Fungi</taxon>
        <taxon>Dikarya</taxon>
        <taxon>Basidiomycota</taxon>
        <taxon>Agaricomycotina</taxon>
        <taxon>Agaricomycetes</taxon>
        <taxon>Hymenochaetales</taxon>
        <taxon>Schizoporaceae</taxon>
        <taxon>Schizopora</taxon>
    </lineage>
</organism>
<dbReference type="Gene3D" id="3.90.640.10">
    <property type="entry name" value="Actin, Chain A, domain 4"/>
    <property type="match status" value="1"/>
</dbReference>
<keyword evidence="2" id="KW-1185">Reference proteome</keyword>
<evidence type="ECO:0008006" key="3">
    <source>
        <dbReference type="Google" id="ProtNLM"/>
    </source>
</evidence>
<dbReference type="AlphaFoldDB" id="A0A0H2RLV0"/>
<dbReference type="Gene3D" id="3.30.420.40">
    <property type="match status" value="2"/>
</dbReference>
<evidence type="ECO:0000313" key="1">
    <source>
        <dbReference type="EMBL" id="KLO12567.1"/>
    </source>
</evidence>
<dbReference type="EMBL" id="KQ085975">
    <property type="protein sequence ID" value="KLO12567.1"/>
    <property type="molecule type" value="Genomic_DNA"/>
</dbReference>